<evidence type="ECO:0000313" key="3">
    <source>
        <dbReference type="Proteomes" id="UP000318126"/>
    </source>
</evidence>
<dbReference type="NCBIfam" id="TIGR03352">
    <property type="entry name" value="VI_chp_3"/>
    <property type="match status" value="1"/>
</dbReference>
<dbReference type="InterPro" id="IPR038706">
    <property type="entry name" value="Type_VI_SciN-like_sf"/>
</dbReference>
<dbReference type="Pfam" id="PF12790">
    <property type="entry name" value="T6SS-SciN"/>
    <property type="match status" value="1"/>
</dbReference>
<accession>A0A553JLJ0</accession>
<evidence type="ECO:0000313" key="2">
    <source>
        <dbReference type="EMBL" id="TRY13322.1"/>
    </source>
</evidence>
<keyword evidence="2" id="KW-0449">Lipoprotein</keyword>
<gene>
    <name evidence="2" type="primary">tssJ</name>
    <name evidence="2" type="ORF">FN961_15865</name>
</gene>
<keyword evidence="3" id="KW-1185">Reference proteome</keyword>
<dbReference type="InterPro" id="IPR017734">
    <property type="entry name" value="T6SS_SciN"/>
</dbReference>
<keyword evidence="1" id="KW-0732">Signal</keyword>
<reference evidence="3" key="1">
    <citation type="submission" date="2019-07" db="EMBL/GenBank/DDBJ databases">
        <title>Shewanella sp. YLB-08 draft genomic sequence.</title>
        <authorList>
            <person name="Yu L."/>
        </authorList>
    </citation>
    <scope>NUCLEOTIDE SEQUENCE [LARGE SCALE GENOMIC DNA]</scope>
    <source>
        <strain evidence="3">JCM 20706</strain>
    </source>
</reference>
<dbReference type="EMBL" id="VKGK01000020">
    <property type="protein sequence ID" value="TRY13322.1"/>
    <property type="molecule type" value="Genomic_DNA"/>
</dbReference>
<comment type="caution">
    <text evidence="2">The sequence shown here is derived from an EMBL/GenBank/DDBJ whole genome shotgun (WGS) entry which is preliminary data.</text>
</comment>
<name>A0A553JLJ0_SHEHA</name>
<dbReference type="Gene3D" id="2.60.40.4150">
    <property type="entry name" value="Type VI secretion system, lipoprotein SciN"/>
    <property type="match status" value="1"/>
</dbReference>
<dbReference type="PANTHER" id="PTHR37625:SF5">
    <property type="entry name" value="LIPOPROTEIN"/>
    <property type="match status" value="1"/>
</dbReference>
<dbReference type="RefSeq" id="WP_144041160.1">
    <property type="nucleotide sequence ID" value="NZ_BMPL01000044.1"/>
</dbReference>
<protein>
    <submittedName>
        <fullName evidence="2">Type VI secretion system lipoprotein TssJ</fullName>
    </submittedName>
</protein>
<dbReference type="PANTHER" id="PTHR37625">
    <property type="entry name" value="OUTER MEMBRANE LIPOPROTEIN-RELATED"/>
    <property type="match status" value="1"/>
</dbReference>
<sequence>MKTLRLVLVIILMGQLTACGSVWEGTKKVGAVIWDPSIPVGEPKDLPTQLTYSIVAQKDVNRNPNGDSTPIEFQLFELEDDSKLLAADYDSLVNDFEDALGSNYIDHSDFTMLPGQFKFIEPFEVDDDTRYIGVMAHFGDPEVSQWKKVIKIKPIGREYHILILFKEQEVILDKVE</sequence>
<dbReference type="AlphaFoldDB" id="A0A553JLJ0"/>
<dbReference type="OrthoDB" id="8655355at2"/>
<evidence type="ECO:0000256" key="1">
    <source>
        <dbReference type="SAM" id="SignalP"/>
    </source>
</evidence>
<feature type="chain" id="PRO_5022096502" evidence="1">
    <location>
        <begin position="19"/>
        <end position="176"/>
    </location>
</feature>
<feature type="signal peptide" evidence="1">
    <location>
        <begin position="1"/>
        <end position="18"/>
    </location>
</feature>
<dbReference type="Proteomes" id="UP000318126">
    <property type="component" value="Unassembled WGS sequence"/>
</dbReference>
<proteinExistence type="predicted"/>
<organism evidence="2 3">
    <name type="scientific">Shewanella hanedai</name>
    <name type="common">Alteromonas hanedai</name>
    <dbReference type="NCBI Taxonomy" id="25"/>
    <lineage>
        <taxon>Bacteria</taxon>
        <taxon>Pseudomonadati</taxon>
        <taxon>Pseudomonadota</taxon>
        <taxon>Gammaproteobacteria</taxon>
        <taxon>Alteromonadales</taxon>
        <taxon>Shewanellaceae</taxon>
        <taxon>Shewanella</taxon>
    </lineage>
</organism>